<dbReference type="SUPFAM" id="SSF53850">
    <property type="entry name" value="Periplasmic binding protein-like II"/>
    <property type="match status" value="1"/>
</dbReference>
<dbReference type="EMBL" id="BAABJQ010000049">
    <property type="protein sequence ID" value="GAA5201341.1"/>
    <property type="molecule type" value="Genomic_DNA"/>
</dbReference>
<sequence length="323" mass="32799">MSLKRGRILGGVAALAALVVTLAACGSGGDDSGAKTITVGTSGATGVYLPLYVGVQTGIFKKYGLNVKLQTLTPAAVTAAVLSNNINIGWDGPGLVSGIITNPSAKVIFTAGPTVFYLYGKKGLTSINDLKGKSVAVTTPGGAIDGAVRAAITKAGMKPGVDVKVAYLQTNSAALAAVQTGSVAAAGVSPPTSIQADEKGMVNLEDITALAPPSVLAVNDKFAKSNGPTVTKFITAFKAAVKEAGSNAQASGQALKTYVKLTAPAEIDGTYQAYKTVWTVGPYPTDQMDVMLQQFRTATPPVKGVDTVKISSLVDNEYVNAAA</sequence>
<accession>A0ABP9SRF8</accession>
<evidence type="ECO:0000256" key="2">
    <source>
        <dbReference type="ARBA" id="ARBA00010742"/>
    </source>
</evidence>
<evidence type="ECO:0000313" key="6">
    <source>
        <dbReference type="Proteomes" id="UP001501570"/>
    </source>
</evidence>
<dbReference type="Gene3D" id="3.40.190.10">
    <property type="entry name" value="Periplasmic binding protein-like II"/>
    <property type="match status" value="2"/>
</dbReference>
<evidence type="ECO:0000256" key="3">
    <source>
        <dbReference type="ARBA" id="ARBA00022729"/>
    </source>
</evidence>
<evidence type="ECO:0000313" key="5">
    <source>
        <dbReference type="EMBL" id="GAA5201341.1"/>
    </source>
</evidence>
<dbReference type="PANTHER" id="PTHR30024">
    <property type="entry name" value="ALIPHATIC SULFONATES-BINDING PROTEIN-RELATED"/>
    <property type="match status" value="1"/>
</dbReference>
<keyword evidence="3" id="KW-0732">Signal</keyword>
<keyword evidence="6" id="KW-1185">Reference proteome</keyword>
<comment type="subcellular location">
    <subcellularLocation>
        <location evidence="1">Periplasm</location>
    </subcellularLocation>
</comment>
<protein>
    <submittedName>
        <fullName evidence="5">ABC transporter substrate-binding protein</fullName>
    </submittedName>
</protein>
<dbReference type="PANTHER" id="PTHR30024:SF47">
    <property type="entry name" value="TAURINE-BINDING PERIPLASMIC PROTEIN"/>
    <property type="match status" value="1"/>
</dbReference>
<dbReference type="InterPro" id="IPR015168">
    <property type="entry name" value="SsuA/THI5"/>
</dbReference>
<dbReference type="PROSITE" id="PS51257">
    <property type="entry name" value="PROKAR_LIPOPROTEIN"/>
    <property type="match status" value="1"/>
</dbReference>
<feature type="domain" description="SsuA/THI5-like" evidence="4">
    <location>
        <begin position="49"/>
        <end position="246"/>
    </location>
</feature>
<evidence type="ECO:0000259" key="4">
    <source>
        <dbReference type="Pfam" id="PF09084"/>
    </source>
</evidence>
<organism evidence="5 6">
    <name type="scientific">Rugosimonospora acidiphila</name>
    <dbReference type="NCBI Taxonomy" id="556531"/>
    <lineage>
        <taxon>Bacteria</taxon>
        <taxon>Bacillati</taxon>
        <taxon>Actinomycetota</taxon>
        <taxon>Actinomycetes</taxon>
        <taxon>Micromonosporales</taxon>
        <taxon>Micromonosporaceae</taxon>
        <taxon>Rugosimonospora</taxon>
    </lineage>
</organism>
<evidence type="ECO:0000256" key="1">
    <source>
        <dbReference type="ARBA" id="ARBA00004418"/>
    </source>
</evidence>
<dbReference type="Proteomes" id="UP001501570">
    <property type="component" value="Unassembled WGS sequence"/>
</dbReference>
<dbReference type="RefSeq" id="WP_345639002.1">
    <property type="nucleotide sequence ID" value="NZ_BAABJQ010000049.1"/>
</dbReference>
<name>A0ABP9SRF8_9ACTN</name>
<proteinExistence type="inferred from homology"/>
<reference evidence="6" key="1">
    <citation type="journal article" date="2019" name="Int. J. Syst. Evol. Microbiol.">
        <title>The Global Catalogue of Microorganisms (GCM) 10K type strain sequencing project: providing services to taxonomists for standard genome sequencing and annotation.</title>
        <authorList>
            <consortium name="The Broad Institute Genomics Platform"/>
            <consortium name="The Broad Institute Genome Sequencing Center for Infectious Disease"/>
            <person name="Wu L."/>
            <person name="Ma J."/>
        </authorList>
    </citation>
    <scope>NUCLEOTIDE SEQUENCE [LARGE SCALE GENOMIC DNA]</scope>
    <source>
        <strain evidence="6">JCM 18304</strain>
    </source>
</reference>
<dbReference type="Pfam" id="PF09084">
    <property type="entry name" value="NMT1"/>
    <property type="match status" value="1"/>
</dbReference>
<comment type="similarity">
    <text evidence="2">Belongs to the bacterial solute-binding protein SsuA/TauA family.</text>
</comment>
<comment type="caution">
    <text evidence="5">The sequence shown here is derived from an EMBL/GenBank/DDBJ whole genome shotgun (WGS) entry which is preliminary data.</text>
</comment>
<gene>
    <name evidence="5" type="ORF">GCM10023322_81150</name>
</gene>